<dbReference type="PROSITE" id="PS00737">
    <property type="entry name" value="THIOLASE_2"/>
    <property type="match status" value="1"/>
</dbReference>
<evidence type="ECO:0000256" key="2">
    <source>
        <dbReference type="ARBA" id="ARBA00022448"/>
    </source>
</evidence>
<evidence type="ECO:0000256" key="6">
    <source>
        <dbReference type="ARBA" id="ARBA00032316"/>
    </source>
</evidence>
<keyword evidence="3 9" id="KW-0808">Transferase</keyword>
<dbReference type="PANTHER" id="PTHR42870:SF1">
    <property type="entry name" value="NON-SPECIFIC LIPID-TRANSFER PROTEIN-LIKE 2"/>
    <property type="match status" value="1"/>
</dbReference>
<evidence type="ECO:0000256" key="5">
    <source>
        <dbReference type="ARBA" id="ARBA00023121"/>
    </source>
</evidence>
<dbReference type="Proteomes" id="UP000199118">
    <property type="component" value="Unassembled WGS sequence"/>
</dbReference>
<dbReference type="Pfam" id="PF00108">
    <property type="entry name" value="Thiolase_N"/>
    <property type="match status" value="1"/>
</dbReference>
<gene>
    <name evidence="9" type="ORF">SAMN05444336_10270</name>
</gene>
<evidence type="ECO:0000256" key="1">
    <source>
        <dbReference type="ARBA" id="ARBA00012352"/>
    </source>
</evidence>
<dbReference type="PIRSF" id="PIRSF000429">
    <property type="entry name" value="Ac-CoA_Ac_transf"/>
    <property type="match status" value="1"/>
</dbReference>
<dbReference type="Pfam" id="PF22691">
    <property type="entry name" value="Thiolase_C_1"/>
    <property type="match status" value="1"/>
</dbReference>
<proteinExistence type="predicted"/>
<dbReference type="InterPro" id="IPR002155">
    <property type="entry name" value="Thiolase"/>
</dbReference>
<sequence length="382" mass="39879">MTATLRDLRPVYVLGVGMHRYQFASDTPYIAMGLTALRAALTDAGIDFPAIQSAYFGTTGLGMAAGRVMFRHIGSTGLAVQQVENASASGSFAFADACLEVASGRADISLAIGVDKYGDQKRAVLKEGVNRLSDTAHVPLVKYALLCRTLKREKGLAAEDLAGVAVKNHNNAATNPFAQFQKPRTLAQVMGSTNVAGDLTSLQCTPRGEGAAAAIVVSEDAMRAHGLDRSRAIRVASSTAGSETPPQGREPGSVAAARDVALRTYAEAGIASADLDVVELHDAFSIEELLYTEAFGLCPQGEGHHYLREGRSAVGGDCAINSSGGLIAQGHPLGPTGIGQVHEIVRQLRGENGPRQQPGAATGMAHMIGLGSVAIAHILRRE</sequence>
<keyword evidence="5" id="KW-0446">Lipid-binding</keyword>
<accession>A0A1H2VIG0</accession>
<feature type="domain" description="Thiolase N-terminal" evidence="7">
    <location>
        <begin position="25"/>
        <end position="182"/>
    </location>
</feature>
<dbReference type="InterPro" id="IPR020616">
    <property type="entry name" value="Thiolase_N"/>
</dbReference>
<evidence type="ECO:0000313" key="9">
    <source>
        <dbReference type="EMBL" id="SDW67734.1"/>
    </source>
</evidence>
<keyword evidence="2" id="KW-0813">Transport</keyword>
<evidence type="ECO:0000256" key="4">
    <source>
        <dbReference type="ARBA" id="ARBA00023055"/>
    </source>
</evidence>
<dbReference type="EMBL" id="FNMZ01000002">
    <property type="protein sequence ID" value="SDW67734.1"/>
    <property type="molecule type" value="Genomic_DNA"/>
</dbReference>
<keyword evidence="10" id="KW-1185">Reference proteome</keyword>
<evidence type="ECO:0000313" key="10">
    <source>
        <dbReference type="Proteomes" id="UP000199118"/>
    </source>
</evidence>
<evidence type="ECO:0000256" key="3">
    <source>
        <dbReference type="ARBA" id="ARBA00022679"/>
    </source>
</evidence>
<dbReference type="AlphaFoldDB" id="A0A1H2VIG0"/>
<evidence type="ECO:0000259" key="8">
    <source>
        <dbReference type="Pfam" id="PF22691"/>
    </source>
</evidence>
<dbReference type="RefSeq" id="WP_092680356.1">
    <property type="nucleotide sequence ID" value="NZ_FNMZ01000002.1"/>
</dbReference>
<dbReference type="InterPro" id="IPR016039">
    <property type="entry name" value="Thiolase-like"/>
</dbReference>
<protein>
    <recommendedName>
        <fullName evidence="1">propanoyl-CoA C-acyltransferase</fullName>
        <ecNumber evidence="1">2.3.1.176</ecNumber>
    </recommendedName>
    <alternativeName>
        <fullName evidence="6">Propanoyl-CoA C-acyltransferase</fullName>
    </alternativeName>
</protein>
<dbReference type="SUPFAM" id="SSF53901">
    <property type="entry name" value="Thiolase-like"/>
    <property type="match status" value="1"/>
</dbReference>
<name>A0A1H2VIG0_9RHOB</name>
<dbReference type="GO" id="GO:0006869">
    <property type="term" value="P:lipid transport"/>
    <property type="evidence" value="ECO:0007669"/>
    <property type="project" value="UniProtKB-KW"/>
</dbReference>
<keyword evidence="4" id="KW-0445">Lipid transport</keyword>
<dbReference type="CDD" id="cd00829">
    <property type="entry name" value="SCP-x_thiolase"/>
    <property type="match status" value="1"/>
</dbReference>
<dbReference type="STRING" id="356660.SAMN05444336_10270"/>
<dbReference type="InterPro" id="IPR055140">
    <property type="entry name" value="Thiolase_C_2"/>
</dbReference>
<evidence type="ECO:0000259" key="7">
    <source>
        <dbReference type="Pfam" id="PF00108"/>
    </source>
</evidence>
<dbReference type="InterPro" id="IPR020613">
    <property type="entry name" value="Thiolase_CS"/>
</dbReference>
<dbReference type="PANTHER" id="PTHR42870">
    <property type="entry name" value="ACETYL-COA C-ACETYLTRANSFERASE"/>
    <property type="match status" value="1"/>
</dbReference>
<organism evidence="9 10">
    <name type="scientific">Albimonas donghaensis</name>
    <dbReference type="NCBI Taxonomy" id="356660"/>
    <lineage>
        <taxon>Bacteria</taxon>
        <taxon>Pseudomonadati</taxon>
        <taxon>Pseudomonadota</taxon>
        <taxon>Alphaproteobacteria</taxon>
        <taxon>Rhodobacterales</taxon>
        <taxon>Paracoccaceae</taxon>
        <taxon>Albimonas</taxon>
    </lineage>
</organism>
<dbReference type="GO" id="GO:0008289">
    <property type="term" value="F:lipid binding"/>
    <property type="evidence" value="ECO:0007669"/>
    <property type="project" value="UniProtKB-KW"/>
</dbReference>
<feature type="domain" description="Thiolase C-terminal" evidence="8">
    <location>
        <begin position="254"/>
        <end position="379"/>
    </location>
</feature>
<dbReference type="GO" id="GO:0003988">
    <property type="term" value="F:acetyl-CoA C-acyltransferase activity"/>
    <property type="evidence" value="ECO:0007669"/>
    <property type="project" value="UniProtKB-ARBA"/>
</dbReference>
<dbReference type="EC" id="2.3.1.176" evidence="1"/>
<dbReference type="Gene3D" id="3.40.47.10">
    <property type="match status" value="1"/>
</dbReference>
<dbReference type="OrthoDB" id="9790314at2"/>
<reference evidence="9 10" key="1">
    <citation type="submission" date="2016-10" db="EMBL/GenBank/DDBJ databases">
        <authorList>
            <person name="de Groot N.N."/>
        </authorList>
    </citation>
    <scope>NUCLEOTIDE SEQUENCE [LARGE SCALE GENOMIC DNA]</scope>
    <source>
        <strain evidence="9 10">DSM 17890</strain>
    </source>
</reference>